<dbReference type="Gene3D" id="3.90.1720.10">
    <property type="entry name" value="endopeptidase domain like (from Nostoc punctiforme)"/>
    <property type="match status" value="1"/>
</dbReference>
<protein>
    <recommendedName>
        <fullName evidence="1">Peptidase C51 domain-containing protein</fullName>
    </recommendedName>
</protein>
<sequence>MTTSRPLILAGAAHLRRTGWLAALTVLLSLLVIPHGEPARADAPWVTGHARHAGNDYPYPTGNPNTTAQDPWHEYYGQCDSFGAWKVYENLSNSTAPPDAAAADISPVDQFHFWATGAYVGDGKALNADAWKQQAQSMGYVVDDIPTPGAIAWWPNGADDPKDGLAAADWAHGAIPNSPTGHVGYVTDVYPDGSITVEQYNMRENARYSVVHMAWHQGYSDDSYGLARYDFPWPGGFVHIADGPEPGAAMPPEPNPGVVSYEGHPADPLPPTVAYPGDGRSDVDLAGADYPGTDHGWYTDAGHGYVGQMLWTNTHPGAEDSTVSWHPRLTAYTCYQVDAYVPDQWSNSHAALYTVYDQHFGSSLVPVDENDTTNGWVELGVFQARDDGLLPVKLTDQGPAGAQVAADAMRYVPRGDCSGAVRASETIDFANGGAFLHGDPYPGTIDGWYASAGNGQQGNQYYTYTNGMTPSGSATWNASVIPNACYKLFAFVPGNHANSYQAMYTVSAAAGAPTVSLNLTAYTNNLAGLGTYRATAAGNIGVILTDQSPASGDAYVTADTISFVHTPCPATVLGPVYPSLTVGPGSPLAQFTLAKDWYNSFGHGDLGYEKWTNGNGTTAQSKATWTFSGLPVNKTYSVCAYIPDDHATNTQAHYQGFRGTSGSATFTSLINQDLVNGWQFLGTLNTGSSTSLRIVLDDTGGGYTAADAMRLTTGSC</sequence>
<feature type="domain" description="Peptidase C51" evidence="1">
    <location>
        <begin position="54"/>
        <end position="228"/>
    </location>
</feature>
<dbReference type="EMBL" id="BOOC01000048">
    <property type="protein sequence ID" value="GIH43885.1"/>
    <property type="molecule type" value="Genomic_DNA"/>
</dbReference>
<dbReference type="InterPro" id="IPR033803">
    <property type="entry name" value="CBD-like_Golvesin-Xly"/>
</dbReference>
<dbReference type="Pfam" id="PF05257">
    <property type="entry name" value="CHAP"/>
    <property type="match status" value="1"/>
</dbReference>
<evidence type="ECO:0000313" key="2">
    <source>
        <dbReference type="EMBL" id="GIH43885.1"/>
    </source>
</evidence>
<evidence type="ECO:0000259" key="1">
    <source>
        <dbReference type="PROSITE" id="PS50911"/>
    </source>
</evidence>
<dbReference type="Proteomes" id="UP000603904">
    <property type="component" value="Unassembled WGS sequence"/>
</dbReference>
<organism evidence="2 3">
    <name type="scientific">Microbispora corallina</name>
    <dbReference type="NCBI Taxonomy" id="83302"/>
    <lineage>
        <taxon>Bacteria</taxon>
        <taxon>Bacillati</taxon>
        <taxon>Actinomycetota</taxon>
        <taxon>Actinomycetes</taxon>
        <taxon>Streptosporangiales</taxon>
        <taxon>Streptosporangiaceae</taxon>
        <taxon>Microbispora</taxon>
    </lineage>
</organism>
<dbReference type="PROSITE" id="PS50911">
    <property type="entry name" value="CHAP"/>
    <property type="match status" value="1"/>
</dbReference>
<keyword evidence="3" id="KW-1185">Reference proteome</keyword>
<comment type="caution">
    <text evidence="2">The sequence shown here is derived from an EMBL/GenBank/DDBJ whole genome shotgun (WGS) entry which is preliminary data.</text>
</comment>
<accession>A0ABQ4GA11</accession>
<reference evidence="2 3" key="1">
    <citation type="submission" date="2021-01" db="EMBL/GenBank/DDBJ databases">
        <title>Whole genome shotgun sequence of Microbispora corallina NBRC 16416.</title>
        <authorList>
            <person name="Komaki H."/>
            <person name="Tamura T."/>
        </authorList>
    </citation>
    <scope>NUCLEOTIDE SEQUENCE [LARGE SCALE GENOMIC DNA]</scope>
    <source>
        <strain evidence="2 3">NBRC 16416</strain>
    </source>
</reference>
<dbReference type="Pfam" id="PF25275">
    <property type="entry name" value="Golvesin_C"/>
    <property type="match status" value="2"/>
</dbReference>
<gene>
    <name evidence="2" type="ORF">Mco01_68850</name>
</gene>
<evidence type="ECO:0000313" key="3">
    <source>
        <dbReference type="Proteomes" id="UP000603904"/>
    </source>
</evidence>
<name>A0ABQ4GA11_9ACTN</name>
<dbReference type="RefSeq" id="WP_204060932.1">
    <property type="nucleotide sequence ID" value="NZ_BAAAGP010000013.1"/>
</dbReference>
<proteinExistence type="predicted"/>
<dbReference type="InterPro" id="IPR007921">
    <property type="entry name" value="CHAP_dom"/>
</dbReference>